<dbReference type="EMBL" id="VSSQ01127522">
    <property type="protein sequence ID" value="MPN56786.1"/>
    <property type="molecule type" value="Genomic_DNA"/>
</dbReference>
<name>A0A645J016_9ZZZZ</name>
<accession>A0A645J016</accession>
<reference evidence="2" key="1">
    <citation type="submission" date="2019-08" db="EMBL/GenBank/DDBJ databases">
        <authorList>
            <person name="Kucharzyk K."/>
            <person name="Murdoch R.W."/>
            <person name="Higgins S."/>
            <person name="Loffler F."/>
        </authorList>
    </citation>
    <scope>NUCLEOTIDE SEQUENCE</scope>
</reference>
<gene>
    <name evidence="2" type="ORF">SDC9_204478</name>
</gene>
<evidence type="ECO:0000313" key="2">
    <source>
        <dbReference type="EMBL" id="MPN56786.1"/>
    </source>
</evidence>
<feature type="domain" description="Acetyl-CoA dehydrogenase-like C-terminal" evidence="1">
    <location>
        <begin position="2"/>
        <end position="75"/>
    </location>
</feature>
<protein>
    <recommendedName>
        <fullName evidence="1">Acetyl-CoA dehydrogenase-like C-terminal domain-containing protein</fullName>
    </recommendedName>
</protein>
<dbReference type="AlphaFoldDB" id="A0A645J016"/>
<dbReference type="InterPro" id="IPR025878">
    <property type="entry name" value="Acyl-CoA_dh-like_C_dom"/>
</dbReference>
<evidence type="ECO:0000259" key="1">
    <source>
        <dbReference type="Pfam" id="PF12806"/>
    </source>
</evidence>
<sequence length="81" mass="8352">MHAGSVPFLKLTGIVAGGWLMAKSAGIAAARIATGDSDPFYRAKLATAEYFATHQLPFAAAYAAEVMGGAEAVFGLAEDLF</sequence>
<organism evidence="2">
    <name type="scientific">bioreactor metagenome</name>
    <dbReference type="NCBI Taxonomy" id="1076179"/>
    <lineage>
        <taxon>unclassified sequences</taxon>
        <taxon>metagenomes</taxon>
        <taxon>ecological metagenomes</taxon>
    </lineage>
</organism>
<dbReference type="Pfam" id="PF12806">
    <property type="entry name" value="Acyl-CoA_dh_C"/>
    <property type="match status" value="1"/>
</dbReference>
<comment type="caution">
    <text evidence="2">The sequence shown here is derived from an EMBL/GenBank/DDBJ whole genome shotgun (WGS) entry which is preliminary data.</text>
</comment>
<proteinExistence type="predicted"/>